<dbReference type="EMBL" id="BSUL01000001">
    <property type="protein sequence ID" value="GMA29505.1"/>
    <property type="molecule type" value="Genomic_DNA"/>
</dbReference>
<evidence type="ECO:0000313" key="3">
    <source>
        <dbReference type="EMBL" id="GMA29505.1"/>
    </source>
</evidence>
<evidence type="ECO:0008006" key="5">
    <source>
        <dbReference type="Google" id="ProtNLM"/>
    </source>
</evidence>
<comment type="caution">
    <text evidence="3">The sequence shown here is derived from an EMBL/GenBank/DDBJ whole genome shotgun (WGS) entry which is preliminary data.</text>
</comment>
<evidence type="ECO:0000256" key="2">
    <source>
        <dbReference type="SAM" id="SignalP"/>
    </source>
</evidence>
<reference evidence="3 4" key="1">
    <citation type="journal article" date="2014" name="Int. J. Syst. Evol. Microbiol.">
        <title>Complete genome sequence of Corynebacterium casei LMG S-19264T (=DSM 44701T), isolated from a smear-ripened cheese.</title>
        <authorList>
            <consortium name="US DOE Joint Genome Institute (JGI-PGF)"/>
            <person name="Walter F."/>
            <person name="Albersmeier A."/>
            <person name="Kalinowski J."/>
            <person name="Ruckert C."/>
        </authorList>
    </citation>
    <scope>NUCLEOTIDE SEQUENCE [LARGE SCALE GENOMIC DNA]</scope>
    <source>
        <strain evidence="3 4">NBRC 112289</strain>
    </source>
</reference>
<evidence type="ECO:0000256" key="1">
    <source>
        <dbReference type="SAM" id="MobiDB-lite"/>
    </source>
</evidence>
<dbReference type="AlphaFoldDB" id="A0AA37XCA5"/>
<feature type="signal peptide" evidence="2">
    <location>
        <begin position="1"/>
        <end position="21"/>
    </location>
</feature>
<feature type="chain" id="PRO_5041396888" description="Lipoprotein" evidence="2">
    <location>
        <begin position="22"/>
        <end position="195"/>
    </location>
</feature>
<feature type="compositionally biased region" description="Low complexity" evidence="1">
    <location>
        <begin position="26"/>
        <end position="47"/>
    </location>
</feature>
<name>A0AA37XCA5_9MICO</name>
<keyword evidence="2" id="KW-0732">Signal</keyword>
<accession>A0AA37XCA5</accession>
<sequence length="195" mass="20031">MQVRNRWAIATLSAVFGLTLAACTAPSASEPSPSASEPSPSVSAMPEPSDDCANVADPVLAMHADLIVVLEAASHQGNAEIPAEQLTPSLADLRTATESIESPELAASVSRLSAAAEGFQGVATEVAAARLVVQAAGLVVDSVPLPDLIESSDEAVRAAGELMKTNLDRIPLLTDDLTASLQEIQQHCGPLTEIG</sequence>
<dbReference type="PROSITE" id="PS51257">
    <property type="entry name" value="PROKAR_LIPOPROTEIN"/>
    <property type="match status" value="1"/>
</dbReference>
<dbReference type="Proteomes" id="UP001157160">
    <property type="component" value="Unassembled WGS sequence"/>
</dbReference>
<proteinExistence type="predicted"/>
<gene>
    <name evidence="3" type="ORF">GCM10025874_27580</name>
</gene>
<protein>
    <recommendedName>
        <fullName evidence="5">Lipoprotein</fullName>
    </recommendedName>
</protein>
<feature type="region of interest" description="Disordered" evidence="1">
    <location>
        <begin position="26"/>
        <end position="50"/>
    </location>
</feature>
<organism evidence="3 4">
    <name type="scientific">Arenivirga flava</name>
    <dbReference type="NCBI Taxonomy" id="1930060"/>
    <lineage>
        <taxon>Bacteria</taxon>
        <taxon>Bacillati</taxon>
        <taxon>Actinomycetota</taxon>
        <taxon>Actinomycetes</taxon>
        <taxon>Micrococcales</taxon>
        <taxon>Microbacteriaceae</taxon>
        <taxon>Arenivirga</taxon>
    </lineage>
</organism>
<evidence type="ECO:0000313" key="4">
    <source>
        <dbReference type="Proteomes" id="UP001157160"/>
    </source>
</evidence>
<keyword evidence="4" id="KW-1185">Reference proteome</keyword>